<dbReference type="CDD" id="cd02995">
    <property type="entry name" value="PDI_a_PDI_a'_C"/>
    <property type="match status" value="1"/>
</dbReference>
<dbReference type="InterPro" id="IPR005788">
    <property type="entry name" value="PDI_thioredoxin-like_dom"/>
</dbReference>
<proteinExistence type="inferred from homology"/>
<dbReference type="FunFam" id="3.40.30.10:FF:000836">
    <property type="entry name" value="Protein disulfide-isomerase"/>
    <property type="match status" value="1"/>
</dbReference>
<evidence type="ECO:0000259" key="14">
    <source>
        <dbReference type="PROSITE" id="PS51352"/>
    </source>
</evidence>
<dbReference type="InterPro" id="IPR036249">
    <property type="entry name" value="Thioredoxin-like_sf"/>
</dbReference>
<evidence type="ECO:0000256" key="13">
    <source>
        <dbReference type="RuleBase" id="RU361130"/>
    </source>
</evidence>
<dbReference type="NCBIfam" id="TIGR01126">
    <property type="entry name" value="pdi_dom"/>
    <property type="match status" value="2"/>
</dbReference>
<keyword evidence="6" id="KW-0677">Repeat</keyword>
<dbReference type="EC" id="5.3.4.1" evidence="4 13"/>
<feature type="disulfide bond" description="Redox-active" evidence="11">
    <location>
        <begin position="58"/>
        <end position="61"/>
    </location>
</feature>
<gene>
    <name evidence="15" type="ORF">P43SY_001307</name>
</gene>
<dbReference type="FunFam" id="3.40.30.10:FF:000027">
    <property type="entry name" value="protein disulfide-isomerase A2"/>
    <property type="match status" value="1"/>
</dbReference>
<keyword evidence="5 13" id="KW-0732">Signal</keyword>
<dbReference type="GO" id="GO:0005788">
    <property type="term" value="C:endoplasmic reticulum lumen"/>
    <property type="evidence" value="ECO:0007669"/>
    <property type="project" value="UniProtKB-SubCell"/>
</dbReference>
<dbReference type="PRINTS" id="PR00421">
    <property type="entry name" value="THIOREDOXIN"/>
</dbReference>
<evidence type="ECO:0000256" key="8">
    <source>
        <dbReference type="ARBA" id="ARBA00023157"/>
    </source>
</evidence>
<dbReference type="FunFam" id="3.40.30.10:FF:000107">
    <property type="entry name" value="Protein disulfide-isomerase 5-2"/>
    <property type="match status" value="1"/>
</dbReference>
<protein>
    <recommendedName>
        <fullName evidence="4 13">Protein disulfide-isomerase</fullName>
        <ecNumber evidence="4 13">5.3.4.1</ecNumber>
    </recommendedName>
</protein>
<comment type="catalytic activity">
    <reaction evidence="1 13">
        <text>Catalyzes the rearrangement of -S-S- bonds in proteins.</text>
        <dbReference type="EC" id="5.3.4.1"/>
    </reaction>
</comment>
<evidence type="ECO:0000256" key="9">
    <source>
        <dbReference type="ARBA" id="ARBA00023235"/>
    </source>
</evidence>
<dbReference type="Proteomes" id="UP001209570">
    <property type="component" value="Unassembled WGS sequence"/>
</dbReference>
<evidence type="ECO:0000256" key="10">
    <source>
        <dbReference type="ARBA" id="ARBA00023284"/>
    </source>
</evidence>
<feature type="domain" description="Thioredoxin" evidence="14">
    <location>
        <begin position="11"/>
        <end position="138"/>
    </location>
</feature>
<dbReference type="CDD" id="cd02981">
    <property type="entry name" value="PDI_b_family"/>
    <property type="match status" value="1"/>
</dbReference>
<evidence type="ECO:0000313" key="16">
    <source>
        <dbReference type="Proteomes" id="UP001209570"/>
    </source>
</evidence>
<dbReference type="SUPFAM" id="SSF52833">
    <property type="entry name" value="Thioredoxin-like"/>
    <property type="match status" value="4"/>
</dbReference>
<dbReference type="InterPro" id="IPR017937">
    <property type="entry name" value="Thioredoxin_CS"/>
</dbReference>
<feature type="domain" description="Thioredoxin" evidence="14">
    <location>
        <begin position="355"/>
        <end position="485"/>
    </location>
</feature>
<sequence>MLLKRVAKAFVLLFAVACVVRAAEWEEEEDVIVLTDDNFDAAVTAHETLLVEFYAPWCGHCKNLAPEYAKAAKALKELDPPIRIAKLDATAHTKAAERFSIQGFPTLKFFKGDVEVAKDYDGGRTSEDIQKWIIKKSGPAVKIIETADELEALKKANDVVVFAVLDAEEGESRALLEKVADAEDLAVFAASTKKDITKDADDVKEVVLYKKFDEGKNVYSGAFEKSELASFVKANSKPLVITFSQDKAPMIFGGDISEHVLVFVDTTKDYKDDLEAALKVAAKENKGKLLHVIIPHTESRIVDYFGLKEADLPAIILVNMAGGMKKYGFDYKAADLLEKIEDGLSSDLLAFEAKYFKNELAPLLKSAEPVDDSDEAVKVIVGKSFKERVIDNDKDVLVEFYAPWCGHCKALAPKYEELAEAFADVDSIVIAKMDSTENEVDHPGVDIKGFPTLLFFPAKDKQNPIPYEGARDVDGMTEFLKKNAQKFELDGKSHGVEHEEL</sequence>
<dbReference type="EMBL" id="JAKCXM010000130">
    <property type="protein sequence ID" value="KAJ0401369.1"/>
    <property type="molecule type" value="Genomic_DNA"/>
</dbReference>
<dbReference type="NCBIfam" id="TIGR01130">
    <property type="entry name" value="ER_PDI_fam"/>
    <property type="match status" value="1"/>
</dbReference>
<keyword evidence="7" id="KW-0256">Endoplasmic reticulum</keyword>
<dbReference type="GO" id="GO:0034976">
    <property type="term" value="P:response to endoplasmic reticulum stress"/>
    <property type="evidence" value="ECO:0007669"/>
    <property type="project" value="TreeGrafter"/>
</dbReference>
<dbReference type="PANTHER" id="PTHR18929:SF240">
    <property type="entry name" value="PROTEIN DISULFIDE-ISOMERASE"/>
    <property type="match status" value="1"/>
</dbReference>
<dbReference type="CDD" id="cd02982">
    <property type="entry name" value="PDI_b'_family"/>
    <property type="match status" value="1"/>
</dbReference>
<dbReference type="InterPro" id="IPR013766">
    <property type="entry name" value="Thioredoxin_domain"/>
</dbReference>
<evidence type="ECO:0000256" key="1">
    <source>
        <dbReference type="ARBA" id="ARBA00001182"/>
    </source>
</evidence>
<evidence type="ECO:0000256" key="6">
    <source>
        <dbReference type="ARBA" id="ARBA00022737"/>
    </source>
</evidence>
<evidence type="ECO:0000256" key="12">
    <source>
        <dbReference type="RuleBase" id="RU004208"/>
    </source>
</evidence>
<dbReference type="GO" id="GO:0006457">
    <property type="term" value="P:protein folding"/>
    <property type="evidence" value="ECO:0007669"/>
    <property type="project" value="TreeGrafter"/>
</dbReference>
<evidence type="ECO:0000313" key="15">
    <source>
        <dbReference type="EMBL" id="KAJ0401369.1"/>
    </source>
</evidence>
<dbReference type="AlphaFoldDB" id="A0AAD5QAS2"/>
<feature type="disulfide bond" description="Redox-active" evidence="11">
    <location>
        <begin position="405"/>
        <end position="408"/>
    </location>
</feature>
<dbReference type="PROSITE" id="PS00194">
    <property type="entry name" value="THIOREDOXIN_1"/>
    <property type="match status" value="2"/>
</dbReference>
<comment type="caution">
    <text evidence="15">The sequence shown here is derived from an EMBL/GenBank/DDBJ whole genome shotgun (WGS) entry which is preliminary data.</text>
</comment>
<dbReference type="Pfam" id="PF00085">
    <property type="entry name" value="Thioredoxin"/>
    <property type="match status" value="2"/>
</dbReference>
<dbReference type="PROSITE" id="PS51352">
    <property type="entry name" value="THIOREDOXIN_2"/>
    <property type="match status" value="2"/>
</dbReference>
<dbReference type="GO" id="GO:0003756">
    <property type="term" value="F:protein disulfide isomerase activity"/>
    <property type="evidence" value="ECO:0007669"/>
    <property type="project" value="UniProtKB-EC"/>
</dbReference>
<evidence type="ECO:0000256" key="11">
    <source>
        <dbReference type="PIRSR" id="PIRSR605792-51"/>
    </source>
</evidence>
<dbReference type="PANTHER" id="PTHR18929">
    <property type="entry name" value="PROTEIN DISULFIDE ISOMERASE"/>
    <property type="match status" value="1"/>
</dbReference>
<feature type="signal peptide" evidence="13">
    <location>
        <begin position="1"/>
        <end position="22"/>
    </location>
</feature>
<dbReference type="InterPro" id="IPR005792">
    <property type="entry name" value="Prot_disulphide_isomerase"/>
</dbReference>
<organism evidence="15 16">
    <name type="scientific">Pythium insidiosum</name>
    <name type="common">Pythiosis disease agent</name>
    <dbReference type="NCBI Taxonomy" id="114742"/>
    <lineage>
        <taxon>Eukaryota</taxon>
        <taxon>Sar</taxon>
        <taxon>Stramenopiles</taxon>
        <taxon>Oomycota</taxon>
        <taxon>Peronosporomycetes</taxon>
        <taxon>Pythiales</taxon>
        <taxon>Pythiaceae</taxon>
        <taxon>Pythium</taxon>
    </lineage>
</organism>
<reference evidence="15" key="1">
    <citation type="submission" date="2021-12" db="EMBL/GenBank/DDBJ databases">
        <title>Prjna785345.</title>
        <authorList>
            <person name="Rujirawat T."/>
            <person name="Krajaejun T."/>
        </authorList>
    </citation>
    <scope>NUCLEOTIDE SEQUENCE</scope>
    <source>
        <strain evidence="15">Pi057C3</strain>
    </source>
</reference>
<keyword evidence="16" id="KW-1185">Reference proteome</keyword>
<comment type="subcellular location">
    <subcellularLocation>
        <location evidence="2">Endoplasmic reticulum lumen</location>
    </subcellularLocation>
</comment>
<keyword evidence="9 13" id="KW-0413">Isomerase</keyword>
<comment type="similarity">
    <text evidence="3 12">Belongs to the protein disulfide isomerase family.</text>
</comment>
<evidence type="ECO:0000256" key="5">
    <source>
        <dbReference type="ARBA" id="ARBA00022729"/>
    </source>
</evidence>
<dbReference type="Gene3D" id="3.40.30.10">
    <property type="entry name" value="Glutaredoxin"/>
    <property type="match status" value="4"/>
</dbReference>
<feature type="chain" id="PRO_5041766681" description="Protein disulfide-isomerase" evidence="13">
    <location>
        <begin position="23"/>
        <end position="501"/>
    </location>
</feature>
<keyword evidence="8 11" id="KW-1015">Disulfide bond</keyword>
<accession>A0AAD5QAS2</accession>
<dbReference type="FunFam" id="3.40.30.10:FF:000042">
    <property type="entry name" value="protein disulfide-isomerase A2"/>
    <property type="match status" value="1"/>
</dbReference>
<keyword evidence="10 11" id="KW-0676">Redox-active center</keyword>
<evidence type="ECO:0000256" key="4">
    <source>
        <dbReference type="ARBA" id="ARBA00012723"/>
    </source>
</evidence>
<evidence type="ECO:0000256" key="7">
    <source>
        <dbReference type="ARBA" id="ARBA00022824"/>
    </source>
</evidence>
<dbReference type="Pfam" id="PF13848">
    <property type="entry name" value="Thioredoxin_6"/>
    <property type="match status" value="1"/>
</dbReference>
<evidence type="ECO:0000256" key="2">
    <source>
        <dbReference type="ARBA" id="ARBA00004319"/>
    </source>
</evidence>
<name>A0AAD5QAS2_PYTIN</name>
<evidence type="ECO:0000256" key="3">
    <source>
        <dbReference type="ARBA" id="ARBA00006347"/>
    </source>
</evidence>